<organism evidence="1 2">
    <name type="scientific">Caenorhabditis nigoni</name>
    <dbReference type="NCBI Taxonomy" id="1611254"/>
    <lineage>
        <taxon>Eukaryota</taxon>
        <taxon>Metazoa</taxon>
        <taxon>Ecdysozoa</taxon>
        <taxon>Nematoda</taxon>
        <taxon>Chromadorea</taxon>
        <taxon>Rhabditida</taxon>
        <taxon>Rhabditina</taxon>
        <taxon>Rhabditomorpha</taxon>
        <taxon>Rhabditoidea</taxon>
        <taxon>Rhabditidae</taxon>
        <taxon>Peloderinae</taxon>
        <taxon>Caenorhabditis</taxon>
    </lineage>
</organism>
<protein>
    <submittedName>
        <fullName evidence="1">Uncharacterized protein</fullName>
    </submittedName>
</protein>
<dbReference type="Proteomes" id="UP000230233">
    <property type="component" value="Chromosome IV"/>
</dbReference>
<accession>A0A2G5UBV8</accession>
<proteinExistence type="predicted"/>
<evidence type="ECO:0000313" key="2">
    <source>
        <dbReference type="Proteomes" id="UP000230233"/>
    </source>
</evidence>
<dbReference type="EMBL" id="PDUG01000004">
    <property type="protein sequence ID" value="PIC37035.1"/>
    <property type="molecule type" value="Genomic_DNA"/>
</dbReference>
<name>A0A2G5UBV8_9PELO</name>
<gene>
    <name evidence="1" type="primary">Cnig_chr_IV.g15815</name>
    <name evidence="1" type="ORF">B9Z55_015815</name>
</gene>
<evidence type="ECO:0000313" key="1">
    <source>
        <dbReference type="EMBL" id="PIC37035.1"/>
    </source>
</evidence>
<keyword evidence="2" id="KW-1185">Reference proteome</keyword>
<comment type="caution">
    <text evidence="1">The sequence shown here is derived from an EMBL/GenBank/DDBJ whole genome shotgun (WGS) entry which is preliminary data.</text>
</comment>
<reference evidence="2" key="1">
    <citation type="submission" date="2017-10" db="EMBL/GenBank/DDBJ databases">
        <title>Rapid genome shrinkage in a self-fertile nematode reveals novel sperm competition proteins.</title>
        <authorList>
            <person name="Yin D."/>
            <person name="Schwarz E.M."/>
            <person name="Thomas C.G."/>
            <person name="Felde R.L."/>
            <person name="Korf I.F."/>
            <person name="Cutter A.D."/>
            <person name="Schartner C.M."/>
            <person name="Ralston E.J."/>
            <person name="Meyer B.J."/>
            <person name="Haag E.S."/>
        </authorList>
    </citation>
    <scope>NUCLEOTIDE SEQUENCE [LARGE SCALE GENOMIC DNA]</scope>
    <source>
        <strain evidence="2">JU1422</strain>
    </source>
</reference>
<sequence length="91" mass="10412">MYPLAFHLLDFLLIPYDFRPSLLGYSREILRERERGDADGRGPHTTAHYVPDHYHMDYAGEARDCGGGGDADGQGRYTVIHCDVTTQYHRQ</sequence>
<dbReference type="AlphaFoldDB" id="A0A2G5UBV8"/>